<accession>A0A2U7UEV5</accession>
<dbReference type="GeneID" id="36841456"/>
<dbReference type="EMBL" id="MG011691">
    <property type="protein sequence ID" value="AVK77001.1"/>
    <property type="molecule type" value="Genomic_DNA"/>
</dbReference>
<name>A0A2U7UEV5_9VIRU</name>
<sequence>MEFDFDRSLLIFSRHAARGPGREWIDAAADRLRAACAYAAPQRLGQRMSPLAHIGKSMLEEAGIRPGSDVRECNLGIDDLVDLWETLAGDTDALEAARGYLVNWPPTVEALASLAVDMALPPSTSEGERQYALLSGVMASNEAIVRALGDAARAGQRARARAEAQRFSGTCADAETQYLILRTGPNVGDTAVLVSIPRGDAARSAGVAIGLMNRADAELGLYEMPSPAPDTLPPRVRPYAAFIPALLATALADDNNDTSDEEGVPSWDPGYWRHSPLGVVRSLMKPVVSPIAVSPQFVLTHLKDGPESLQGARYAWLDECVLERLLNVGAGQHAASVALQVPSVYDQRGAYGDSQSDLPTTRDAKRRGVQSTSQVFFQPPLLGVRALDAIVRSGSRVALESLPAEVADPLAYGIWRAECASAAVDENSRFVSPPTSDRLIDVSRYWGMNPTDEQVRHPQLLCGAMARGAVVRDMIGSARLLQQRVARVGPPLLTTAERGAINSACAAPRDMRFVREPNLDTLFDATLATDPWIGERLNEGDPLVGAVVGRVRHLIAQANEVHNVERDESPRALPLEAQGIPASVQVLAAIAALRSGLDVNVDDLADAGSVCALLASLDALFP</sequence>
<proteinExistence type="predicted"/>
<dbReference type="RefSeq" id="YP_009480997.1">
    <property type="nucleotide sequence ID" value="NC_037665.1"/>
</dbReference>
<dbReference type="KEGG" id="vg:36841456"/>
<organism evidence="1">
    <name type="scientific">Pandoravirus macleodensis</name>
    <dbReference type="NCBI Taxonomy" id="2107707"/>
    <lineage>
        <taxon>Viruses</taxon>
        <taxon>Pandoravirus</taxon>
    </lineage>
</organism>
<reference evidence="1" key="1">
    <citation type="journal article" date="2018" name="Nat. Commun.">
        <title>Diversity and evolution of the emerging Pandoraviridae family.</title>
        <authorList>
            <person name="Legendre M."/>
            <person name="Fabre E."/>
            <person name="Poirot O."/>
            <person name="Jeudy S."/>
            <person name="Lartigue A."/>
            <person name="Alempic J.M."/>
            <person name="Beucher L."/>
            <person name="Philippe N."/>
            <person name="Bertaux L."/>
            <person name="Christo-Foroux E."/>
            <person name="Labadie K."/>
            <person name="Coute Y."/>
            <person name="Abergel C."/>
            <person name="Claverie J.M."/>
        </authorList>
    </citation>
    <scope>NUCLEOTIDE SEQUENCE [LARGE SCALE GENOMIC DNA]</scope>
    <source>
        <strain evidence="1">Macleodensis</strain>
    </source>
</reference>
<dbReference type="Proteomes" id="UP000249758">
    <property type="component" value="Segment"/>
</dbReference>
<gene>
    <name evidence="1" type="ORF">pmac_cds_313</name>
</gene>
<protein>
    <submittedName>
        <fullName evidence="1">Uncharacterized protein</fullName>
    </submittedName>
</protein>
<evidence type="ECO:0000313" key="1">
    <source>
        <dbReference type="EMBL" id="AVK77001.1"/>
    </source>
</evidence>